<dbReference type="Pfam" id="PF00353">
    <property type="entry name" value="HemolysinCabind"/>
    <property type="match status" value="3"/>
</dbReference>
<dbReference type="PANTHER" id="PTHR38340:SF1">
    <property type="entry name" value="S-LAYER PROTEIN"/>
    <property type="match status" value="1"/>
</dbReference>
<comment type="subcellular location">
    <subcellularLocation>
        <location evidence="1">Secreted</location>
    </subcellularLocation>
</comment>
<dbReference type="EMBL" id="JAAGOX010000011">
    <property type="protein sequence ID" value="NDW45099.1"/>
    <property type="molecule type" value="Genomic_DNA"/>
</dbReference>
<dbReference type="RefSeq" id="WP_164129044.1">
    <property type="nucleotide sequence ID" value="NZ_JAAGOX010000011.1"/>
</dbReference>
<dbReference type="InterPro" id="IPR001343">
    <property type="entry name" value="Hemolysn_Ca-bd"/>
</dbReference>
<evidence type="ECO:0008006" key="4">
    <source>
        <dbReference type="Google" id="ProtNLM"/>
    </source>
</evidence>
<protein>
    <recommendedName>
        <fullName evidence="4">Calcium-binding protein</fullName>
    </recommendedName>
</protein>
<evidence type="ECO:0000256" key="2">
    <source>
        <dbReference type="ARBA" id="ARBA00022525"/>
    </source>
</evidence>
<evidence type="ECO:0000256" key="1">
    <source>
        <dbReference type="ARBA" id="ARBA00004613"/>
    </source>
</evidence>
<comment type="caution">
    <text evidence="3">The sequence shown here is derived from an EMBL/GenBank/DDBJ whole genome shotgun (WGS) entry which is preliminary data.</text>
</comment>
<dbReference type="PRINTS" id="PR00313">
    <property type="entry name" value="CABNDNGRPT"/>
</dbReference>
<name>A0A6B2NRG5_9RHOB</name>
<dbReference type="PROSITE" id="PS00330">
    <property type="entry name" value="HEMOLYSIN_CALCIUM"/>
    <property type="match status" value="1"/>
</dbReference>
<reference evidence="3" key="1">
    <citation type="submission" date="2020-02" db="EMBL/GenBank/DDBJ databases">
        <title>Delineation of the pyrene-degrading pathway in Roseobacter clade bacteria by genomic analysis.</title>
        <authorList>
            <person name="Zhou H."/>
            <person name="Wang H."/>
        </authorList>
    </citation>
    <scope>NUCLEOTIDE SEQUENCE</scope>
    <source>
        <strain evidence="3">PrR005</strain>
    </source>
</reference>
<proteinExistence type="predicted"/>
<dbReference type="Gene3D" id="2.120.10.30">
    <property type="entry name" value="TolB, C-terminal domain"/>
    <property type="match status" value="1"/>
</dbReference>
<gene>
    <name evidence="3" type="ORF">G0P99_09025</name>
</gene>
<organism evidence="3">
    <name type="scientific">Ruegeria sp. PrR005</name>
    <dbReference type="NCBI Taxonomy" id="2706882"/>
    <lineage>
        <taxon>Bacteria</taxon>
        <taxon>Pseudomonadati</taxon>
        <taxon>Pseudomonadota</taxon>
        <taxon>Alphaproteobacteria</taxon>
        <taxon>Rhodobacterales</taxon>
        <taxon>Roseobacteraceae</taxon>
        <taxon>Ruegeria</taxon>
    </lineage>
</organism>
<dbReference type="GO" id="GO:0005509">
    <property type="term" value="F:calcium ion binding"/>
    <property type="evidence" value="ECO:0007669"/>
    <property type="project" value="InterPro"/>
</dbReference>
<dbReference type="InterPro" id="IPR050557">
    <property type="entry name" value="RTX_toxin/Mannuronan_C5-epim"/>
</dbReference>
<dbReference type="InterPro" id="IPR011049">
    <property type="entry name" value="Serralysin-like_metalloprot_C"/>
</dbReference>
<keyword evidence="2" id="KW-0964">Secreted</keyword>
<dbReference type="InterPro" id="IPR018511">
    <property type="entry name" value="Hemolysin-typ_Ca-bd_CS"/>
</dbReference>
<accession>A0A6B2NRG5</accession>
<dbReference type="Gene3D" id="2.150.10.10">
    <property type="entry name" value="Serralysin-like metalloprotease, C-terminal"/>
    <property type="match status" value="3"/>
</dbReference>
<evidence type="ECO:0000313" key="3">
    <source>
        <dbReference type="EMBL" id="NDW45099.1"/>
    </source>
</evidence>
<dbReference type="InterPro" id="IPR011042">
    <property type="entry name" value="6-blade_b-propeller_TolB-like"/>
</dbReference>
<dbReference type="GO" id="GO:0005576">
    <property type="term" value="C:extracellular region"/>
    <property type="evidence" value="ECO:0007669"/>
    <property type="project" value="UniProtKB-SubCell"/>
</dbReference>
<dbReference type="AlphaFoldDB" id="A0A6B2NRG5"/>
<dbReference type="PANTHER" id="PTHR38340">
    <property type="entry name" value="S-LAYER PROTEIN"/>
    <property type="match status" value="1"/>
</dbReference>
<sequence>MPKRLFFIADDGATGREPYVTDGTTIQSLGDINPGAAGSNPGGSNIGHALSFGNSVLFVADDGVYGAEFWTTDGTPEGTRLLVDFVPGELQPDIRGPVLAGGRVWFNGGTPETGLELHVTDGTAAGTRLVADLNAGAGDTGTSGYTEVNGHVVFRAYLPPVGESLWVTDGTSGGTRMLAAIGNHPGEGAILNDVLYFMGDDPATGNELWRTNGTEDRTFLVVDIFPGDRSSFPQDLVTVGNHVLFTARDDEHGTELWASDGTGAGTFMVRDINPGLSGSLMSPFGQLPDRVVFTANDGDGRGLWVSDGTFGGTTRIGTMDGNVQFPNFAPVGDGSRLVFRTRDALWVTDGTSGGTERIASGLDVSGGEFNAPTPVGPHVYFAADDGVHGNELWITDGTAEGTRMIQDMTPGAGDTPLDRFTVLDTGDTPPPAGFIEATEAEEVHDLGAPGVTGVRGRPADLADDRLTNWDLTGNSSAIILLGYIYGPSERPDLLASLLVTLVSSASLSLDTNLDGAFDTEITFEGDFSGVDLHFTVEDGNTTITTVPGAALTPLTLVGDADGNLLSGRDGNDTVRGLDGADRVLGNGGHDSLDGGLGADTLNGGDGDDTIIGGPGEGDLRDVIFAGEGNDSVDAGAGNDQIFGQGGNDTIAGGFGVDDLQGQDGNDVITGSAFSDLVFGGAGDDFVNGGFGHDRINGGTGADKFFHVGASGHGSDWVQDYSSAEGDVLLFGIGSATRDQFQVNFAHTENAEGERAGDDAVQEAFVIYRPTGQIMWALVDGEGQSSINLQIGVDVYDLLA</sequence>
<dbReference type="SUPFAM" id="SSF51120">
    <property type="entry name" value="beta-Roll"/>
    <property type="match status" value="2"/>
</dbReference>